<dbReference type="EMBL" id="KV424111">
    <property type="protein sequence ID" value="KZT51359.1"/>
    <property type="molecule type" value="Genomic_DNA"/>
</dbReference>
<name>A0A165CTB6_9BASI</name>
<keyword evidence="2" id="KW-1185">Reference proteome</keyword>
<organism evidence="1 2">
    <name type="scientific">Calocera cornea HHB12733</name>
    <dbReference type="NCBI Taxonomy" id="1353952"/>
    <lineage>
        <taxon>Eukaryota</taxon>
        <taxon>Fungi</taxon>
        <taxon>Dikarya</taxon>
        <taxon>Basidiomycota</taxon>
        <taxon>Agaricomycotina</taxon>
        <taxon>Dacrymycetes</taxon>
        <taxon>Dacrymycetales</taxon>
        <taxon>Dacrymycetaceae</taxon>
        <taxon>Calocera</taxon>
    </lineage>
</organism>
<dbReference type="Proteomes" id="UP000076842">
    <property type="component" value="Unassembled WGS sequence"/>
</dbReference>
<proteinExistence type="predicted"/>
<gene>
    <name evidence="1" type="ORF">CALCODRAFT_558652</name>
</gene>
<protein>
    <submittedName>
        <fullName evidence="1">Uncharacterized protein</fullName>
    </submittedName>
</protein>
<dbReference type="InParanoid" id="A0A165CTB6"/>
<dbReference type="AlphaFoldDB" id="A0A165CTB6"/>
<reference evidence="1 2" key="1">
    <citation type="journal article" date="2016" name="Mol. Biol. Evol.">
        <title>Comparative Genomics of Early-Diverging Mushroom-Forming Fungi Provides Insights into the Origins of Lignocellulose Decay Capabilities.</title>
        <authorList>
            <person name="Nagy L.G."/>
            <person name="Riley R."/>
            <person name="Tritt A."/>
            <person name="Adam C."/>
            <person name="Daum C."/>
            <person name="Floudas D."/>
            <person name="Sun H."/>
            <person name="Yadav J.S."/>
            <person name="Pangilinan J."/>
            <person name="Larsson K.H."/>
            <person name="Matsuura K."/>
            <person name="Barry K."/>
            <person name="Labutti K."/>
            <person name="Kuo R."/>
            <person name="Ohm R.A."/>
            <person name="Bhattacharya S.S."/>
            <person name="Shirouzu T."/>
            <person name="Yoshinaga Y."/>
            <person name="Martin F.M."/>
            <person name="Grigoriev I.V."/>
            <person name="Hibbett D.S."/>
        </authorList>
    </citation>
    <scope>NUCLEOTIDE SEQUENCE [LARGE SCALE GENOMIC DNA]</scope>
    <source>
        <strain evidence="1 2">HHB12733</strain>
    </source>
</reference>
<accession>A0A165CTB6</accession>
<evidence type="ECO:0000313" key="2">
    <source>
        <dbReference type="Proteomes" id="UP000076842"/>
    </source>
</evidence>
<evidence type="ECO:0000313" key="1">
    <source>
        <dbReference type="EMBL" id="KZT51359.1"/>
    </source>
</evidence>
<sequence length="180" mass="20234">MVGNFMYAAHRVRMSVQILLQQARDHVPLFFSHNVFAGSPEMLFTTTSFLLAEQEVGESAWYCAACKNICALSAFPNHTCKENILTVATMYALYPSTEAGRSTIKIADSYNVLKTLKDGSQQGWAHFRVMWFLVSRAQMMGGLHARTIRLRQLHAEGLLSPEIPQVDQIAVRDLLARDDI</sequence>